<keyword evidence="2" id="KW-1185">Reference proteome</keyword>
<organism evidence="2">
    <name type="scientific">Harpegnathos saltator</name>
    <name type="common">Jerdon's jumping ant</name>
    <dbReference type="NCBI Taxonomy" id="610380"/>
    <lineage>
        <taxon>Eukaryota</taxon>
        <taxon>Metazoa</taxon>
        <taxon>Ecdysozoa</taxon>
        <taxon>Arthropoda</taxon>
        <taxon>Hexapoda</taxon>
        <taxon>Insecta</taxon>
        <taxon>Pterygota</taxon>
        <taxon>Neoptera</taxon>
        <taxon>Endopterygota</taxon>
        <taxon>Hymenoptera</taxon>
        <taxon>Apocrita</taxon>
        <taxon>Aculeata</taxon>
        <taxon>Formicoidea</taxon>
        <taxon>Formicidae</taxon>
        <taxon>Ponerinae</taxon>
        <taxon>Ponerini</taxon>
        <taxon>Harpegnathos</taxon>
    </lineage>
</organism>
<reference evidence="1 2" key="1">
    <citation type="journal article" date="2010" name="Science">
        <title>Genomic comparison of the ants Camponotus floridanus and Harpegnathos saltator.</title>
        <authorList>
            <person name="Bonasio R."/>
            <person name="Zhang G."/>
            <person name="Ye C."/>
            <person name="Mutti N.S."/>
            <person name="Fang X."/>
            <person name="Qin N."/>
            <person name="Donahue G."/>
            <person name="Yang P."/>
            <person name="Li Q."/>
            <person name="Li C."/>
            <person name="Zhang P."/>
            <person name="Huang Z."/>
            <person name="Berger S.L."/>
            <person name="Reinberg D."/>
            <person name="Wang J."/>
            <person name="Liebig J."/>
        </authorList>
    </citation>
    <scope>NUCLEOTIDE SEQUENCE [LARGE SCALE GENOMIC DNA]</scope>
    <source>
        <strain evidence="1 2">R22 G/1</strain>
    </source>
</reference>
<accession>E2BSB3</accession>
<dbReference type="AlphaFoldDB" id="E2BSB3"/>
<evidence type="ECO:0000313" key="1">
    <source>
        <dbReference type="EMBL" id="EFN81417.1"/>
    </source>
</evidence>
<evidence type="ECO:0000313" key="2">
    <source>
        <dbReference type="Proteomes" id="UP000008237"/>
    </source>
</evidence>
<proteinExistence type="predicted"/>
<dbReference type="InParanoid" id="E2BSB3"/>
<name>E2BSB3_HARSA</name>
<protein>
    <submittedName>
        <fullName evidence="1">Uncharacterized protein</fullName>
    </submittedName>
</protein>
<dbReference type="Proteomes" id="UP000008237">
    <property type="component" value="Unassembled WGS sequence"/>
</dbReference>
<dbReference type="EMBL" id="GL450163">
    <property type="protein sequence ID" value="EFN81417.1"/>
    <property type="molecule type" value="Genomic_DNA"/>
</dbReference>
<sequence>MWNLSPIIFDELQNMVSQIGRSPEITQLYELLFDRDRWREAIEPYERPIVVSTMFGMIQYSQRHDLDRRVQTSTMCWSDNR</sequence>
<gene>
    <name evidence="1" type="ORF">EAI_10670</name>
</gene>